<dbReference type="EMBL" id="DF820455">
    <property type="protein sequence ID" value="GAK49931.1"/>
    <property type="molecule type" value="Genomic_DNA"/>
</dbReference>
<dbReference type="Gene3D" id="2.160.20.20">
    <property type="match status" value="1"/>
</dbReference>
<dbReference type="AlphaFoldDB" id="A0A0S6VRI9"/>
<dbReference type="SUPFAM" id="SSF51126">
    <property type="entry name" value="Pectin lyase-like"/>
    <property type="match status" value="1"/>
</dbReference>
<accession>A0A0S6VRI9</accession>
<dbReference type="HOGENOM" id="CLU_031112_2_0_0"/>
<gene>
    <name evidence="2" type="ORF">U14_01155</name>
</gene>
<evidence type="ECO:0000313" key="2">
    <source>
        <dbReference type="EMBL" id="GAK49931.1"/>
    </source>
</evidence>
<protein>
    <submittedName>
        <fullName evidence="2">Uncharacterized protein</fullName>
    </submittedName>
</protein>
<name>A0A0S6VRI9_9BACT</name>
<proteinExistence type="predicted"/>
<evidence type="ECO:0000256" key="1">
    <source>
        <dbReference type="SAM" id="MobiDB-lite"/>
    </source>
</evidence>
<dbReference type="Proteomes" id="UP000030700">
    <property type="component" value="Unassembled WGS sequence"/>
</dbReference>
<sequence length="510" mass="51878">MYQRIIVFVTNRDTVKLASDSYKNAFVESDIRWSFEIRIIQRMLAETRMNTMIKFLGVIDTTKRLLPHGAAIFLLTVVFAMTAWGQSPPSDGAGAPGGPGQSPPPDDSGPYTLSGVYSVDGGAAQTEADKTYISNTDDVSAVYVTNGGKLTLKNPTIATSGNTTSESNSSFYGLNAGVLATKGSALTIEGGTISTTGTGANGAISTDANSSITLSNVTITATNDAAHGVMATNGGAITLVNVDMQTSGRSSAPIATDRGSGTITVTGGTVISSGQGSPGIYATGVITATDLTSVATGSEAVVIEGKNTVTLTNSKLRGEKLCGVMIYQSFSGDAEVGVAAYTMNGGSLTATTGPLFYITNTNAAVTLNGVNATAESGILIKASDGRWGREGENGGHLIFHADKQTLTGDIEVNNISTVTATLQNGSSLIGAINSANTGKEVNLTLDASSAWNLTGDSFLTCLTDADGMTGGSISNITGNGHTVSYNANACAALGGKTYALNGGGSLKPIN</sequence>
<organism evidence="2">
    <name type="scientific">Candidatus Moduliflexus flocculans</name>
    <dbReference type="NCBI Taxonomy" id="1499966"/>
    <lineage>
        <taxon>Bacteria</taxon>
        <taxon>Candidatus Moduliflexota</taxon>
        <taxon>Candidatus Moduliflexia</taxon>
        <taxon>Candidatus Moduliflexales</taxon>
        <taxon>Candidatus Moduliflexaceae</taxon>
    </lineage>
</organism>
<dbReference type="InterPro" id="IPR012332">
    <property type="entry name" value="Autotransporter_pectin_lyase_C"/>
</dbReference>
<dbReference type="InterPro" id="IPR011050">
    <property type="entry name" value="Pectin_lyase_fold/virulence"/>
</dbReference>
<dbReference type="STRING" id="1499966.U14_01155"/>
<evidence type="ECO:0000313" key="3">
    <source>
        <dbReference type="Proteomes" id="UP000030700"/>
    </source>
</evidence>
<keyword evidence="3" id="KW-1185">Reference proteome</keyword>
<reference evidence="2" key="1">
    <citation type="journal article" date="2015" name="PeerJ">
        <title>First genomic representation of candidate bacterial phylum KSB3 points to enhanced environmental sensing as a trigger of wastewater bulking.</title>
        <authorList>
            <person name="Sekiguchi Y."/>
            <person name="Ohashi A."/>
            <person name="Parks D.H."/>
            <person name="Yamauchi T."/>
            <person name="Tyson G.W."/>
            <person name="Hugenholtz P."/>
        </authorList>
    </citation>
    <scope>NUCLEOTIDE SEQUENCE [LARGE SCALE GENOMIC DNA]</scope>
</reference>
<feature type="region of interest" description="Disordered" evidence="1">
    <location>
        <begin position="89"/>
        <end position="114"/>
    </location>
</feature>